<organism evidence="17 18">
    <name type="scientific">Colletotrichum karsti</name>
    <dbReference type="NCBI Taxonomy" id="1095194"/>
    <lineage>
        <taxon>Eukaryota</taxon>
        <taxon>Fungi</taxon>
        <taxon>Dikarya</taxon>
        <taxon>Ascomycota</taxon>
        <taxon>Pezizomycotina</taxon>
        <taxon>Sordariomycetes</taxon>
        <taxon>Hypocreomycetidae</taxon>
        <taxon>Glomerellales</taxon>
        <taxon>Glomerellaceae</taxon>
        <taxon>Colletotrichum</taxon>
        <taxon>Colletotrichum boninense species complex</taxon>
    </lineage>
</organism>
<dbReference type="FunFam" id="3.30.70.330:FF:000257">
    <property type="entry name" value="CCR4-NOT core complex subunit Not4"/>
    <property type="match status" value="1"/>
</dbReference>
<dbReference type="PROSITE" id="PS50102">
    <property type="entry name" value="RRM"/>
    <property type="match status" value="1"/>
</dbReference>
<evidence type="ECO:0000256" key="13">
    <source>
        <dbReference type="SAM" id="Coils"/>
    </source>
</evidence>
<dbReference type="CDD" id="cd16618">
    <property type="entry name" value="mRING-HC-C4C4_CNOT4"/>
    <property type="match status" value="1"/>
</dbReference>
<dbReference type="GO" id="GO:0008270">
    <property type="term" value="F:zinc ion binding"/>
    <property type="evidence" value="ECO:0007669"/>
    <property type="project" value="UniProtKB-KW"/>
</dbReference>
<dbReference type="OrthoDB" id="1923159at2759"/>
<dbReference type="GO" id="GO:0030015">
    <property type="term" value="C:CCR4-NOT core complex"/>
    <property type="evidence" value="ECO:0007669"/>
    <property type="project" value="UniProtKB-ARBA"/>
</dbReference>
<feature type="compositionally biased region" description="Polar residues" evidence="14">
    <location>
        <begin position="311"/>
        <end position="321"/>
    </location>
</feature>
<feature type="region of interest" description="Disordered" evidence="14">
    <location>
        <begin position="425"/>
        <end position="501"/>
    </location>
</feature>
<keyword evidence="18" id="KW-1185">Reference proteome</keyword>
<feature type="region of interest" description="Disordered" evidence="14">
    <location>
        <begin position="1089"/>
        <end position="1284"/>
    </location>
</feature>
<evidence type="ECO:0000259" key="15">
    <source>
        <dbReference type="PROSITE" id="PS50089"/>
    </source>
</evidence>
<dbReference type="CDD" id="cd12438">
    <property type="entry name" value="RRM_CNOT4"/>
    <property type="match status" value="1"/>
</dbReference>
<feature type="compositionally biased region" description="Low complexity" evidence="14">
    <location>
        <begin position="259"/>
        <end position="274"/>
    </location>
</feature>
<gene>
    <name evidence="17" type="ORF">CkaCkLH20_06145</name>
</gene>
<dbReference type="InterPro" id="IPR013083">
    <property type="entry name" value="Znf_RING/FYVE/PHD"/>
</dbReference>
<evidence type="ECO:0000256" key="12">
    <source>
        <dbReference type="PROSITE-ProRule" id="PRU00176"/>
    </source>
</evidence>
<dbReference type="GO" id="GO:0016567">
    <property type="term" value="P:protein ubiquitination"/>
    <property type="evidence" value="ECO:0007669"/>
    <property type="project" value="TreeGrafter"/>
</dbReference>
<evidence type="ECO:0000256" key="5">
    <source>
        <dbReference type="ARBA" id="ARBA00022833"/>
    </source>
</evidence>
<dbReference type="InterPro" id="IPR039515">
    <property type="entry name" value="NOT4_mRING-HC-C4C4"/>
</dbReference>
<feature type="region of interest" description="Disordered" evidence="14">
    <location>
        <begin position="854"/>
        <end position="874"/>
    </location>
</feature>
<dbReference type="Pfam" id="PF00076">
    <property type="entry name" value="RRM_1"/>
    <property type="match status" value="1"/>
</dbReference>
<dbReference type="Gene3D" id="3.30.70.330">
    <property type="match status" value="1"/>
</dbReference>
<feature type="compositionally biased region" description="Low complexity" evidence="14">
    <location>
        <begin position="1241"/>
        <end position="1251"/>
    </location>
</feature>
<evidence type="ECO:0000256" key="3">
    <source>
        <dbReference type="ARBA" id="ARBA00022723"/>
    </source>
</evidence>
<feature type="compositionally biased region" description="Polar residues" evidence="14">
    <location>
        <begin position="239"/>
        <end position="255"/>
    </location>
</feature>
<feature type="compositionally biased region" description="Basic and acidic residues" evidence="14">
    <location>
        <begin position="1212"/>
        <end position="1230"/>
    </location>
</feature>
<sequence length="1628" mass="173082">MAPQDTFIEEEEDTCPLCIEEFDLSDRNFRPCPCGYQVCQFCFNNIKNNMNGLCPACRRPYDEKTIEWKVVTQEEVAQFRANIQKNQKKRAQEQRQKEAQKREAEKENRKNLVGVRVVQKNLVYVTGLTPTVREDELLKTLRKPEFFGQYGNIQKISISNRKSQDGQNQSLGIYVTFEKKEDAQRCIQAVNGSQNGDRVLRAQLGTTKYCSAWLRHEQCTNRQCMFLHELGDEEDSYTRQDLSSMNSISSQTQQARPVAGGSSTSGGNSAAGPSRSASRQQNTPSAPPASQPMVRTSSKEDSENGGDGSALPSSANWARNPQRSRRGSHATSGAASSPAISTSLPATAEAVPEAVESPPRRETPVSTDSKASKPASGGRSVFGLTETTLKDILRIMNGCPFSYRVPDTNQIETIYPPMFDIRGGEKRRAMREEEESRLGVEEQQSEAQEPSEGEPETGGSLALGGEPEDRDAARDSGFEQRRPGTQPPIQRTNTDGLFGPALGSAFGQASVTSGSVAGSRSMTPQQQLFIRSQGTFGDHLPPGIPTAQPAVQQQGGNGHNRQGSRFSFANDSAGTSASVKVAANPRIMAQQTAMMPSTFQSQPGSQYYASSMPGPPPGLKSTGTPPSMFGQGHSFGGSFPSKDSAELLQTLIRGRGANGQGHDAGKREYMLSSFSNQYPSSTSSTPAPASNLLASLYGTQPGAFQDFGPKQKKKGKKHRHANTSSSGGGGLVDLADPSILQARMQHQSQSNAGVGQGLFGGQSQGGYNPNMMYNTRFPGAGWAAQGSGKGCIWRRLAFLLGKDRHYNRPDIIPLFFWTRMSWFMGSHDEQLSIEETVFSVDALVSDDPLPAYGGASITATPTPPPGLGPQRTASPAIKQAPVPVVPLTPNVPTGPKATPTMANIIRTATPDITPRKKAPGSEAKKNIKALAVESGLSKDIVAQASPSKGKSVLQEEDFPALAARVTAQRPSTPAKSVASTPKIAPASIKKAQAEPPAPATEPPKPTPKPVEKKPVPGVLNIAAATKAAQTKPVESAKSATAEHSDSSAFPALPTPTTAVASPVARAAPKTLRVVPTPKVEMPPALASGAFSAAARAVSSASGRPGTPASEIISDSASIVSASVSASRTSSPPPTRVGTAPVRSTTKSQQRKQRKEAHKEQSAVVAETVKQAEPEEQAPIMGRKKKQKKEKPVSTTTTAVKKAAERVVTPPEPPKKEEPPAPKPFVERTVVEDLPTPKGRSAKAAKNAAKSAALEDLFKAREATAVSPPNPPASSAVATAEESQDIAENPMSLPEMVFQDLVNSGLALPAELLTLLKTFPEQNTRPDRSMAAAQGNNPPPSTTTKGIVNDADHAVLLSGEPVRKVIEGQRVLITPNGDCLRNLTEEEENKYLELQKVVAEASEQPDSFVAPRHQARPGGFSLIKGRAVPNGPPSYFPPSPNAQKMFSDDPVNKIQREEAISYINQYVLPRLNLGNTNLFPGSWKSAPGAKDALSARETAAASLNSLAPYIYGHDAAAGAGIYSAESGGSGKDIPEDETPFGGLDSPQHNEAAVNASASAASAAAAAAAQAHAQHSAHPRLPGTPLNSMTLMSVDDAEAALALARKETEKLEKNLNQAIKRNRRLLLGGR</sequence>
<evidence type="ECO:0000256" key="14">
    <source>
        <dbReference type="SAM" id="MobiDB-lite"/>
    </source>
</evidence>
<keyword evidence="8 13" id="KW-0175">Coiled coil</keyword>
<dbReference type="SMART" id="SM00361">
    <property type="entry name" value="RRM_1"/>
    <property type="match status" value="1"/>
</dbReference>
<evidence type="ECO:0000256" key="11">
    <source>
        <dbReference type="PROSITE-ProRule" id="PRU00175"/>
    </source>
</evidence>
<dbReference type="PANTHER" id="PTHR12603:SF0">
    <property type="entry name" value="CCR4-NOT TRANSCRIPTION COMPLEX SUBUNIT 4"/>
    <property type="match status" value="1"/>
</dbReference>
<evidence type="ECO:0000256" key="7">
    <source>
        <dbReference type="ARBA" id="ARBA00023015"/>
    </source>
</evidence>
<feature type="region of interest" description="Disordered" evidence="14">
    <location>
        <begin position="703"/>
        <end position="732"/>
    </location>
</feature>
<feature type="region of interest" description="Disordered" evidence="14">
    <location>
        <begin position="1567"/>
        <end position="1586"/>
    </location>
</feature>
<evidence type="ECO:0000256" key="10">
    <source>
        <dbReference type="ARBA" id="ARBA00023242"/>
    </source>
</evidence>
<evidence type="ECO:0000256" key="1">
    <source>
        <dbReference type="ARBA" id="ARBA00004123"/>
    </source>
</evidence>
<dbReference type="SMART" id="SM00360">
    <property type="entry name" value="RRM"/>
    <property type="match status" value="1"/>
</dbReference>
<dbReference type="GO" id="GO:0051254">
    <property type="term" value="P:positive regulation of RNA metabolic process"/>
    <property type="evidence" value="ECO:0007669"/>
    <property type="project" value="UniProtKB-ARBA"/>
</dbReference>
<feature type="region of interest" description="Disordered" evidence="14">
    <location>
        <begin position="86"/>
        <end position="107"/>
    </location>
</feature>
<keyword evidence="5" id="KW-0862">Zinc</keyword>
<feature type="compositionally biased region" description="Basic and acidic residues" evidence="14">
    <location>
        <begin position="90"/>
        <end position="107"/>
    </location>
</feature>
<dbReference type="GO" id="GO:0061630">
    <property type="term" value="F:ubiquitin protein ligase activity"/>
    <property type="evidence" value="ECO:0007669"/>
    <property type="project" value="UniProtKB-ARBA"/>
</dbReference>
<feature type="compositionally biased region" description="Basic and acidic residues" evidence="14">
    <location>
        <begin position="470"/>
        <end position="482"/>
    </location>
</feature>
<dbReference type="PANTHER" id="PTHR12603">
    <property type="entry name" value="CCR4-NOT TRANSCRIPTION COMPLEX RELATED"/>
    <property type="match status" value="1"/>
</dbReference>
<feature type="compositionally biased region" description="Basic and acidic residues" evidence="14">
    <location>
        <begin position="425"/>
        <end position="440"/>
    </location>
</feature>
<dbReference type="InterPro" id="IPR035979">
    <property type="entry name" value="RBD_domain_sf"/>
</dbReference>
<proteinExistence type="predicted"/>
<feature type="compositionally biased region" description="Polar residues" evidence="14">
    <location>
        <begin position="329"/>
        <end position="344"/>
    </location>
</feature>
<evidence type="ECO:0000313" key="18">
    <source>
        <dbReference type="Proteomes" id="UP000781932"/>
    </source>
</evidence>
<evidence type="ECO:0000256" key="4">
    <source>
        <dbReference type="ARBA" id="ARBA00022771"/>
    </source>
</evidence>
<evidence type="ECO:0000256" key="8">
    <source>
        <dbReference type="ARBA" id="ARBA00023054"/>
    </source>
</evidence>
<feature type="compositionally biased region" description="Low complexity" evidence="14">
    <location>
        <begin position="345"/>
        <end position="357"/>
    </location>
</feature>
<feature type="region of interest" description="Disordered" evidence="14">
    <location>
        <begin position="965"/>
        <end position="1053"/>
    </location>
</feature>
<reference evidence="17" key="1">
    <citation type="submission" date="2020-03" db="EMBL/GenBank/DDBJ databases">
        <authorList>
            <person name="He L."/>
        </authorList>
    </citation>
    <scope>NUCLEOTIDE SEQUENCE</scope>
    <source>
        <strain evidence="17">CkLH20</strain>
    </source>
</reference>
<dbReference type="RefSeq" id="XP_038745663.1">
    <property type="nucleotide sequence ID" value="XM_038888862.1"/>
</dbReference>
<dbReference type="InterPro" id="IPR039780">
    <property type="entry name" value="Mot2"/>
</dbReference>
<comment type="caution">
    <text evidence="17">The sequence shown here is derived from an EMBL/GenBank/DDBJ whole genome shotgun (WGS) entry which is preliminary data.</text>
</comment>
<evidence type="ECO:0000256" key="9">
    <source>
        <dbReference type="ARBA" id="ARBA00023163"/>
    </source>
</evidence>
<dbReference type="FunFam" id="3.30.40.10:FF:000006">
    <property type="entry name" value="CCR4-NOT transcription complex subunit 4"/>
    <property type="match status" value="1"/>
</dbReference>
<feature type="domain" description="RING-type" evidence="15">
    <location>
        <begin position="15"/>
        <end position="58"/>
    </location>
</feature>
<keyword evidence="9" id="KW-0804">Transcription</keyword>
<evidence type="ECO:0000256" key="6">
    <source>
        <dbReference type="ARBA" id="ARBA00022884"/>
    </source>
</evidence>
<keyword evidence="10" id="KW-0539">Nucleus</keyword>
<evidence type="ECO:0000256" key="2">
    <source>
        <dbReference type="ARBA" id="ARBA00022491"/>
    </source>
</evidence>
<dbReference type="PROSITE" id="PS50089">
    <property type="entry name" value="ZF_RING_2"/>
    <property type="match status" value="1"/>
</dbReference>
<keyword evidence="6 12" id="KW-0694">RNA-binding</keyword>
<dbReference type="InterPro" id="IPR000504">
    <property type="entry name" value="RRM_dom"/>
</dbReference>
<comment type="subcellular location">
    <subcellularLocation>
        <location evidence="1">Nucleus</location>
    </subcellularLocation>
</comment>
<dbReference type="GO" id="GO:0010557">
    <property type="term" value="P:positive regulation of macromolecule biosynthetic process"/>
    <property type="evidence" value="ECO:0007669"/>
    <property type="project" value="UniProtKB-ARBA"/>
</dbReference>
<evidence type="ECO:0000313" key="17">
    <source>
        <dbReference type="EMBL" id="KAF9876202.1"/>
    </source>
</evidence>
<keyword evidence="7" id="KW-0805">Transcription regulation</keyword>
<feature type="region of interest" description="Disordered" evidence="14">
    <location>
        <begin position="598"/>
        <end position="621"/>
    </location>
</feature>
<feature type="compositionally biased region" description="Polar residues" evidence="14">
    <location>
        <begin position="598"/>
        <end position="609"/>
    </location>
</feature>
<feature type="compositionally biased region" description="Low complexity" evidence="14">
    <location>
        <begin position="1262"/>
        <end position="1279"/>
    </location>
</feature>
<dbReference type="GO" id="GO:0003723">
    <property type="term" value="F:RNA binding"/>
    <property type="evidence" value="ECO:0007669"/>
    <property type="project" value="UniProtKB-UniRule"/>
</dbReference>
<evidence type="ECO:0008006" key="19">
    <source>
        <dbReference type="Google" id="ProtNLM"/>
    </source>
</evidence>
<feature type="domain" description="RRM" evidence="16">
    <location>
        <begin position="121"/>
        <end position="207"/>
    </location>
</feature>
<dbReference type="Proteomes" id="UP000781932">
    <property type="component" value="Unassembled WGS sequence"/>
</dbReference>
<reference evidence="17" key="2">
    <citation type="submission" date="2020-11" db="EMBL/GenBank/DDBJ databases">
        <title>Whole genome sequencing of Colletotrichum sp.</title>
        <authorList>
            <person name="Li H."/>
        </authorList>
    </citation>
    <scope>NUCLEOTIDE SEQUENCE</scope>
    <source>
        <strain evidence="17">CkLH20</strain>
    </source>
</reference>
<keyword evidence="2" id="KW-0678">Repressor</keyword>
<feature type="region of interest" description="Disordered" evidence="14">
    <location>
        <begin position="1324"/>
        <end position="1344"/>
    </location>
</feature>
<feature type="compositionally biased region" description="Basic residues" evidence="14">
    <location>
        <begin position="710"/>
        <end position="721"/>
    </location>
</feature>
<feature type="region of interest" description="Disordered" evidence="14">
    <location>
        <begin position="1525"/>
        <end position="1547"/>
    </location>
</feature>
<dbReference type="EMBL" id="JAATWM020000018">
    <property type="protein sequence ID" value="KAF9876202.1"/>
    <property type="molecule type" value="Genomic_DNA"/>
</dbReference>
<dbReference type="Pfam" id="PF14570">
    <property type="entry name" value="zf-RING_4"/>
    <property type="match status" value="1"/>
</dbReference>
<dbReference type="SUPFAM" id="SSF54928">
    <property type="entry name" value="RNA-binding domain, RBD"/>
    <property type="match status" value="1"/>
</dbReference>
<dbReference type="Gene3D" id="3.30.40.10">
    <property type="entry name" value="Zinc/RING finger domain, C3HC4 (zinc finger)"/>
    <property type="match status" value="1"/>
</dbReference>
<feature type="compositionally biased region" description="Polar residues" evidence="14">
    <location>
        <begin position="968"/>
        <end position="979"/>
    </location>
</feature>
<feature type="compositionally biased region" description="Polar residues" evidence="14">
    <location>
        <begin position="275"/>
        <end position="284"/>
    </location>
</feature>
<dbReference type="InterPro" id="IPR003954">
    <property type="entry name" value="RRM_euk-type"/>
</dbReference>
<feature type="region of interest" description="Disordered" evidence="14">
    <location>
        <begin position="237"/>
        <end position="381"/>
    </location>
</feature>
<dbReference type="GeneID" id="62161936"/>
<dbReference type="GO" id="GO:0000956">
    <property type="term" value="P:nuclear-transcribed mRNA catabolic process"/>
    <property type="evidence" value="ECO:0007669"/>
    <property type="project" value="UniProtKB-ARBA"/>
</dbReference>
<feature type="compositionally biased region" description="Pro residues" evidence="14">
    <location>
        <begin position="995"/>
        <end position="1008"/>
    </location>
</feature>
<keyword evidence="3" id="KW-0479">Metal-binding</keyword>
<name>A0A9P6I5N5_9PEZI</name>
<dbReference type="InterPro" id="IPR012677">
    <property type="entry name" value="Nucleotide-bd_a/b_plait_sf"/>
</dbReference>
<protein>
    <recommendedName>
        <fullName evidence="19">General negative regulator of transcription subunit 4</fullName>
    </recommendedName>
</protein>
<dbReference type="SUPFAM" id="SSF57850">
    <property type="entry name" value="RING/U-box"/>
    <property type="match status" value="1"/>
</dbReference>
<evidence type="ECO:0000259" key="16">
    <source>
        <dbReference type="PROSITE" id="PS50102"/>
    </source>
</evidence>
<dbReference type="InterPro" id="IPR034261">
    <property type="entry name" value="CNOT4_RRM"/>
</dbReference>
<keyword evidence="4 11" id="KW-0863">Zinc-finger</keyword>
<feature type="coiled-coil region" evidence="13">
    <location>
        <begin position="1592"/>
        <end position="1619"/>
    </location>
</feature>
<feature type="compositionally biased region" description="Low complexity" evidence="14">
    <location>
        <begin position="1089"/>
        <end position="1129"/>
    </location>
</feature>
<dbReference type="InterPro" id="IPR001841">
    <property type="entry name" value="Znf_RING"/>
</dbReference>
<dbReference type="GO" id="GO:0005634">
    <property type="term" value="C:nucleus"/>
    <property type="evidence" value="ECO:0007669"/>
    <property type="project" value="UniProtKB-SubCell"/>
</dbReference>
<accession>A0A9P6I5N5</accession>
<feature type="compositionally biased region" description="Low complexity" evidence="14">
    <location>
        <begin position="1192"/>
        <end position="1208"/>
    </location>
</feature>